<reference evidence="4 5" key="2">
    <citation type="submission" date="2024-07" db="EMBL/GenBank/DDBJ databases">
        <authorList>
            <person name="Akdeniz Z."/>
        </authorList>
    </citation>
    <scope>NUCLEOTIDE SEQUENCE [LARGE SCALE GENOMIC DNA]</scope>
</reference>
<dbReference type="InterPro" id="IPR050836">
    <property type="entry name" value="SDS22/Internalin_LRR"/>
</dbReference>
<organism evidence="3">
    <name type="scientific">Hexamita inflata</name>
    <dbReference type="NCBI Taxonomy" id="28002"/>
    <lineage>
        <taxon>Eukaryota</taxon>
        <taxon>Metamonada</taxon>
        <taxon>Diplomonadida</taxon>
        <taxon>Hexamitidae</taxon>
        <taxon>Hexamitinae</taxon>
        <taxon>Hexamita</taxon>
    </lineage>
</organism>
<keyword evidence="2" id="KW-0677">Repeat</keyword>
<dbReference type="InterPro" id="IPR003591">
    <property type="entry name" value="Leu-rich_rpt_typical-subtyp"/>
</dbReference>
<proteinExistence type="predicted"/>
<evidence type="ECO:0000256" key="2">
    <source>
        <dbReference type="ARBA" id="ARBA00022737"/>
    </source>
</evidence>
<keyword evidence="1" id="KW-0433">Leucine-rich repeat</keyword>
<dbReference type="InterPro" id="IPR025875">
    <property type="entry name" value="Leu-rich_rpt_4"/>
</dbReference>
<dbReference type="SUPFAM" id="SSF52058">
    <property type="entry name" value="L domain-like"/>
    <property type="match status" value="1"/>
</dbReference>
<comment type="caution">
    <text evidence="3">The sequence shown here is derived from an EMBL/GenBank/DDBJ whole genome shotgun (WGS) entry which is preliminary data.</text>
</comment>
<dbReference type="EMBL" id="CATOUU010001103">
    <property type="protein sequence ID" value="CAI9972047.1"/>
    <property type="molecule type" value="Genomic_DNA"/>
</dbReference>
<dbReference type="Pfam" id="PF13516">
    <property type="entry name" value="LRR_6"/>
    <property type="match status" value="2"/>
</dbReference>
<name>A0AA86RFN5_9EUKA</name>
<dbReference type="PANTHER" id="PTHR46652:SF3">
    <property type="entry name" value="LEUCINE-RICH REPEAT-CONTAINING PROTEIN 9"/>
    <property type="match status" value="1"/>
</dbReference>
<protein>
    <submittedName>
        <fullName evidence="3">Leucine-rich repeat domain-containing protein</fullName>
    </submittedName>
    <submittedName>
        <fullName evidence="4">Leucine-rich_repeat domain-containing protein</fullName>
    </submittedName>
</protein>
<dbReference type="Proteomes" id="UP001642409">
    <property type="component" value="Unassembled WGS sequence"/>
</dbReference>
<gene>
    <name evidence="4" type="ORF">HINF_LOCUS48048</name>
    <name evidence="3" type="ORF">HINF_LOCUS59692</name>
</gene>
<dbReference type="InterPro" id="IPR032675">
    <property type="entry name" value="LRR_dom_sf"/>
</dbReference>
<evidence type="ECO:0000313" key="5">
    <source>
        <dbReference type="Proteomes" id="UP001642409"/>
    </source>
</evidence>
<keyword evidence="5" id="KW-1185">Reference proteome</keyword>
<dbReference type="AlphaFoldDB" id="A0AA86RFN5"/>
<sequence>MSEEQIEKLVSQYKYEILNKALRISDNQTIRTFTFVEQLQATKLILSECYRIQLLRLPTNIIDLVISYCKLSDISGLASMVWLQKLVITNNQISNISDLSYLLNLTSLTVNTTNLVDIQYLKPLLNLKELELSENKIFDISVLQYLTGLQKLDMRRNQIVDVSALKFLKNLTNLNLNYNKITDISPILSLVRLSELQLGCSNVKSTSVFRKLTNLTILNLGYTDLVDIGSISSLVNLEYVNLEKNDIVFIEPLLNLKHIQELNLGWNNILDPKYYKKLHISEQCQLEPTNEQIKLGRKLMFIHKSVNILEQVTNKRITQIKKITDYKTKMNKLVHKLDKHLNKGWRKAGLLMERINIVDQSYLQLYYQTNKTNTNVTNYELNNYKKQIIVYTCNIVVQATMLEYVLRYFLSFIICAGVIRYLDYISLPFFKLFQSNTIMTMRSSSINQLTVNLLKKYFTLIIDRLKLQQNADCTAMAMLPQFNLFTRKFPKQLNSEKNAKYCMKETAPHKYHYVEYGHFPSQIIKRQQLISQMLQVNSYQKLCLKDHSYLQMITLKQKI</sequence>
<evidence type="ECO:0000256" key="1">
    <source>
        <dbReference type="ARBA" id="ARBA00022614"/>
    </source>
</evidence>
<dbReference type="EMBL" id="CAXDID020000219">
    <property type="protein sequence ID" value="CAL6058158.1"/>
    <property type="molecule type" value="Genomic_DNA"/>
</dbReference>
<dbReference type="PANTHER" id="PTHR46652">
    <property type="entry name" value="LEUCINE-RICH REPEAT AND IQ DOMAIN-CONTAINING PROTEIN 1-RELATED"/>
    <property type="match status" value="1"/>
</dbReference>
<evidence type="ECO:0000313" key="4">
    <source>
        <dbReference type="EMBL" id="CAL6058158.1"/>
    </source>
</evidence>
<evidence type="ECO:0000313" key="3">
    <source>
        <dbReference type="EMBL" id="CAI9972047.1"/>
    </source>
</evidence>
<dbReference type="Pfam" id="PF12799">
    <property type="entry name" value="LRR_4"/>
    <property type="match status" value="1"/>
</dbReference>
<dbReference type="SMART" id="SM00369">
    <property type="entry name" value="LRR_TYP"/>
    <property type="match status" value="4"/>
</dbReference>
<dbReference type="InterPro" id="IPR001611">
    <property type="entry name" value="Leu-rich_rpt"/>
</dbReference>
<dbReference type="PROSITE" id="PS51450">
    <property type="entry name" value="LRR"/>
    <property type="match status" value="5"/>
</dbReference>
<reference evidence="3" key="1">
    <citation type="submission" date="2023-06" db="EMBL/GenBank/DDBJ databases">
        <authorList>
            <person name="Kurt Z."/>
        </authorList>
    </citation>
    <scope>NUCLEOTIDE SEQUENCE</scope>
</reference>
<accession>A0AA86RFN5</accession>
<dbReference type="Gene3D" id="3.80.10.10">
    <property type="entry name" value="Ribonuclease Inhibitor"/>
    <property type="match status" value="1"/>
</dbReference>
<dbReference type="SMART" id="SM00365">
    <property type="entry name" value="LRR_SD22"/>
    <property type="match status" value="3"/>
</dbReference>